<dbReference type="Proteomes" id="UP000305948">
    <property type="component" value="Unassembled WGS sequence"/>
</dbReference>
<protein>
    <submittedName>
        <fullName evidence="1">Uncharacterized protein</fullName>
    </submittedName>
</protein>
<proteinExistence type="predicted"/>
<evidence type="ECO:0000313" key="2">
    <source>
        <dbReference type="Proteomes" id="UP000305948"/>
    </source>
</evidence>
<gene>
    <name evidence="1" type="ORF">OE88DRAFT_1661974</name>
</gene>
<dbReference type="AlphaFoldDB" id="A0A5C3MWW4"/>
<organism evidence="1 2">
    <name type="scientific">Heliocybe sulcata</name>
    <dbReference type="NCBI Taxonomy" id="5364"/>
    <lineage>
        <taxon>Eukaryota</taxon>
        <taxon>Fungi</taxon>
        <taxon>Dikarya</taxon>
        <taxon>Basidiomycota</taxon>
        <taxon>Agaricomycotina</taxon>
        <taxon>Agaricomycetes</taxon>
        <taxon>Gloeophyllales</taxon>
        <taxon>Gloeophyllaceae</taxon>
        <taxon>Heliocybe</taxon>
    </lineage>
</organism>
<reference evidence="1 2" key="1">
    <citation type="journal article" date="2019" name="Nat. Ecol. Evol.">
        <title>Megaphylogeny resolves global patterns of mushroom evolution.</title>
        <authorList>
            <person name="Varga T."/>
            <person name="Krizsan K."/>
            <person name="Foldi C."/>
            <person name="Dima B."/>
            <person name="Sanchez-Garcia M."/>
            <person name="Sanchez-Ramirez S."/>
            <person name="Szollosi G.J."/>
            <person name="Szarkandi J.G."/>
            <person name="Papp V."/>
            <person name="Albert L."/>
            <person name="Andreopoulos W."/>
            <person name="Angelini C."/>
            <person name="Antonin V."/>
            <person name="Barry K.W."/>
            <person name="Bougher N.L."/>
            <person name="Buchanan P."/>
            <person name="Buyck B."/>
            <person name="Bense V."/>
            <person name="Catcheside P."/>
            <person name="Chovatia M."/>
            <person name="Cooper J."/>
            <person name="Damon W."/>
            <person name="Desjardin D."/>
            <person name="Finy P."/>
            <person name="Geml J."/>
            <person name="Haridas S."/>
            <person name="Hughes K."/>
            <person name="Justo A."/>
            <person name="Karasinski D."/>
            <person name="Kautmanova I."/>
            <person name="Kiss B."/>
            <person name="Kocsube S."/>
            <person name="Kotiranta H."/>
            <person name="LaButti K.M."/>
            <person name="Lechner B.E."/>
            <person name="Liimatainen K."/>
            <person name="Lipzen A."/>
            <person name="Lukacs Z."/>
            <person name="Mihaltcheva S."/>
            <person name="Morgado L.N."/>
            <person name="Niskanen T."/>
            <person name="Noordeloos M.E."/>
            <person name="Ohm R.A."/>
            <person name="Ortiz-Santana B."/>
            <person name="Ovrebo C."/>
            <person name="Racz N."/>
            <person name="Riley R."/>
            <person name="Savchenko A."/>
            <person name="Shiryaev A."/>
            <person name="Soop K."/>
            <person name="Spirin V."/>
            <person name="Szebenyi C."/>
            <person name="Tomsovsky M."/>
            <person name="Tulloss R.E."/>
            <person name="Uehling J."/>
            <person name="Grigoriev I.V."/>
            <person name="Vagvolgyi C."/>
            <person name="Papp T."/>
            <person name="Martin F.M."/>
            <person name="Miettinen O."/>
            <person name="Hibbett D.S."/>
            <person name="Nagy L.G."/>
        </authorList>
    </citation>
    <scope>NUCLEOTIDE SEQUENCE [LARGE SCALE GENOMIC DNA]</scope>
    <source>
        <strain evidence="1 2">OMC1185</strain>
    </source>
</reference>
<sequence>MTGCDGLLGGAFRAPRDSARTEILPSTVDLQVIDATRATSITGYDLLQSLPLKGNEADTDRWERRSDAFPSASLRKIIVSPSETGA</sequence>
<name>A0A5C3MWW4_9AGAM</name>
<evidence type="ECO:0000313" key="1">
    <source>
        <dbReference type="EMBL" id="TFK49507.1"/>
    </source>
</evidence>
<dbReference type="EMBL" id="ML213515">
    <property type="protein sequence ID" value="TFK49507.1"/>
    <property type="molecule type" value="Genomic_DNA"/>
</dbReference>
<accession>A0A5C3MWW4</accession>
<keyword evidence="2" id="KW-1185">Reference proteome</keyword>